<protein>
    <submittedName>
        <fullName evidence="1">Uncharacterized protein</fullName>
    </submittedName>
</protein>
<comment type="caution">
    <text evidence="1">The sequence shown here is derived from an EMBL/GenBank/DDBJ whole genome shotgun (WGS) entry which is preliminary data.</text>
</comment>
<dbReference type="EMBL" id="JAINUG010000118">
    <property type="protein sequence ID" value="KAJ8395223.1"/>
    <property type="molecule type" value="Genomic_DNA"/>
</dbReference>
<evidence type="ECO:0000313" key="1">
    <source>
        <dbReference type="EMBL" id="KAJ8395223.1"/>
    </source>
</evidence>
<evidence type="ECO:0000313" key="2">
    <source>
        <dbReference type="Proteomes" id="UP001221898"/>
    </source>
</evidence>
<organism evidence="1 2">
    <name type="scientific">Aldrovandia affinis</name>
    <dbReference type="NCBI Taxonomy" id="143900"/>
    <lineage>
        <taxon>Eukaryota</taxon>
        <taxon>Metazoa</taxon>
        <taxon>Chordata</taxon>
        <taxon>Craniata</taxon>
        <taxon>Vertebrata</taxon>
        <taxon>Euteleostomi</taxon>
        <taxon>Actinopterygii</taxon>
        <taxon>Neopterygii</taxon>
        <taxon>Teleostei</taxon>
        <taxon>Notacanthiformes</taxon>
        <taxon>Halosauridae</taxon>
        <taxon>Aldrovandia</taxon>
    </lineage>
</organism>
<keyword evidence="2" id="KW-1185">Reference proteome</keyword>
<reference evidence="1" key="1">
    <citation type="journal article" date="2023" name="Science">
        <title>Genome structures resolve the early diversification of teleost fishes.</title>
        <authorList>
            <person name="Parey E."/>
            <person name="Louis A."/>
            <person name="Montfort J."/>
            <person name="Bouchez O."/>
            <person name="Roques C."/>
            <person name="Iampietro C."/>
            <person name="Lluch J."/>
            <person name="Castinel A."/>
            <person name="Donnadieu C."/>
            <person name="Desvignes T."/>
            <person name="Floi Bucao C."/>
            <person name="Jouanno E."/>
            <person name="Wen M."/>
            <person name="Mejri S."/>
            <person name="Dirks R."/>
            <person name="Jansen H."/>
            <person name="Henkel C."/>
            <person name="Chen W.J."/>
            <person name="Zahm M."/>
            <person name="Cabau C."/>
            <person name="Klopp C."/>
            <person name="Thompson A.W."/>
            <person name="Robinson-Rechavi M."/>
            <person name="Braasch I."/>
            <person name="Lecointre G."/>
            <person name="Bobe J."/>
            <person name="Postlethwait J.H."/>
            <person name="Berthelot C."/>
            <person name="Roest Crollius H."/>
            <person name="Guiguen Y."/>
        </authorList>
    </citation>
    <scope>NUCLEOTIDE SEQUENCE</scope>
    <source>
        <strain evidence="1">NC1722</strain>
    </source>
</reference>
<gene>
    <name evidence="1" type="ORF">AAFF_G00034250</name>
</gene>
<sequence>MLVHRTRSGVTGLMTEGPRLQGLHFPETLEFNQWSRQCVENLEEMNRAGVEAKTGRSERDGQALIREVKVARARWGKELWAARFRLKCPTLASSASHS</sequence>
<proteinExistence type="predicted"/>
<accession>A0AAD7S3N7</accession>
<name>A0AAD7S3N7_9TELE</name>
<dbReference type="Proteomes" id="UP001221898">
    <property type="component" value="Unassembled WGS sequence"/>
</dbReference>
<dbReference type="AlphaFoldDB" id="A0AAD7S3N7"/>